<evidence type="ECO:0000313" key="1">
    <source>
        <dbReference type="EMBL" id="QGY00607.1"/>
    </source>
</evidence>
<organism evidence="1 2">
    <name type="scientific">Methylobacterium mesophilicum SR1.6/6</name>
    <dbReference type="NCBI Taxonomy" id="908290"/>
    <lineage>
        <taxon>Bacteria</taxon>
        <taxon>Pseudomonadati</taxon>
        <taxon>Pseudomonadota</taxon>
        <taxon>Alphaproteobacteria</taxon>
        <taxon>Hyphomicrobiales</taxon>
        <taxon>Methylobacteriaceae</taxon>
        <taxon>Methylobacterium</taxon>
    </lineage>
</organism>
<name>A0A6B9FB05_9HYPH</name>
<accession>A0A6B9FB05</accession>
<dbReference type="AlphaFoldDB" id="A0A6B9FB05"/>
<protein>
    <submittedName>
        <fullName evidence="1">Uncharacterized protein</fullName>
    </submittedName>
</protein>
<dbReference type="RefSeq" id="WP_010685790.1">
    <property type="nucleotide sequence ID" value="NZ_CP043538.1"/>
</dbReference>
<gene>
    <name evidence="1" type="ORF">MMSR116_00805</name>
</gene>
<reference evidence="1 2" key="1">
    <citation type="journal article" date="2012" name="Genet. Mol. Biol.">
        <title>Analysis of 16S rRNA and mxaF genes revealing insights into Methylobacterium niche-specific plant association.</title>
        <authorList>
            <person name="Dourado M.N."/>
            <person name="Andreote F.D."/>
            <person name="Dini-Andreote F."/>
            <person name="Conti R."/>
            <person name="Araujo J.M."/>
            <person name="Araujo W.L."/>
        </authorList>
    </citation>
    <scope>NUCLEOTIDE SEQUENCE [LARGE SCALE GENOMIC DNA]</scope>
    <source>
        <strain evidence="1 2">SR1.6/6</strain>
    </source>
</reference>
<dbReference type="Proteomes" id="UP000012488">
    <property type="component" value="Chromosome"/>
</dbReference>
<reference evidence="1 2" key="2">
    <citation type="journal article" date="2013" name="Genome Announc.">
        <title>Draft Genome Sequence of Methylobacterium mesophilicum Strain SR1.6/6, Isolated from Citrus sinensis.</title>
        <authorList>
            <person name="Marinho Almeida D."/>
            <person name="Dini-Andreote F."/>
            <person name="Camargo Neves A.A."/>
            <person name="Juca Ramos R.T."/>
            <person name="Andreote F.D."/>
            <person name="Carneiro A.R."/>
            <person name="Oliveira de Souza Lima A."/>
            <person name="Caracciolo Gomes de Sa P.H."/>
            <person name="Ribeiro Barbosa M.S."/>
            <person name="Araujo W.L."/>
            <person name="Silva A."/>
        </authorList>
    </citation>
    <scope>NUCLEOTIDE SEQUENCE [LARGE SCALE GENOMIC DNA]</scope>
    <source>
        <strain evidence="1 2">SR1.6/6</strain>
    </source>
</reference>
<dbReference type="EMBL" id="CP043538">
    <property type="protein sequence ID" value="QGY00607.1"/>
    <property type="molecule type" value="Genomic_DNA"/>
</dbReference>
<proteinExistence type="predicted"/>
<dbReference type="KEGG" id="mmes:MMSR116_00805"/>
<sequence>MADGFSTKNSVRPELGDYMSLPAVRASAGSDMLTLCSKMHLRAIALNVRSCDALTLSPKIRAHNALTGIASHRRGM</sequence>
<evidence type="ECO:0000313" key="2">
    <source>
        <dbReference type="Proteomes" id="UP000012488"/>
    </source>
</evidence>